<evidence type="ECO:0000313" key="4">
    <source>
        <dbReference type="Proteomes" id="UP001501057"/>
    </source>
</evidence>
<gene>
    <name evidence="3" type="ORF">GCM10009710_08420</name>
</gene>
<dbReference type="SUPFAM" id="SSF53474">
    <property type="entry name" value="alpha/beta-Hydrolases"/>
    <property type="match status" value="1"/>
</dbReference>
<dbReference type="RefSeq" id="WP_344198064.1">
    <property type="nucleotide sequence ID" value="NZ_BAAAME010000002.1"/>
</dbReference>
<sequence>MSLLADAQALMIGASARLTVRYGTPLQLAGQDLPDPERMRVETRHGRVRCEVYRHPLGHGPAPVHVHFHGGAFLMRYPAMDDFWCRYLVAKTGVTVVNVDYDVAPRHRYPVAQHQAHDVLAWIQAHGAEEDLDPAHVTVGGFSAGGNLAASACLQAAALGTPMPALQLLGVPSLDVSTSDKPGPAGAMITPALIDLVRRTYFRDADRRLEPFASPVLAEDLATQPPAFVVTGSRDRLRAEAVQYVDQLRAAGVPVVHHDLPGQDHYFLDGSTEHARRVMDLMAAAVVEALVPSAGGPAT</sequence>
<dbReference type="InterPro" id="IPR050300">
    <property type="entry name" value="GDXG_lipolytic_enzyme"/>
</dbReference>
<dbReference type="Proteomes" id="UP001501057">
    <property type="component" value="Unassembled WGS sequence"/>
</dbReference>
<accession>A0ABN2JK43</accession>
<dbReference type="EMBL" id="BAAAME010000002">
    <property type="protein sequence ID" value="GAA1730115.1"/>
    <property type="molecule type" value="Genomic_DNA"/>
</dbReference>
<feature type="domain" description="Alpha/beta hydrolase fold-3" evidence="2">
    <location>
        <begin position="66"/>
        <end position="268"/>
    </location>
</feature>
<protein>
    <submittedName>
        <fullName evidence="3">Alpha/beta hydrolase</fullName>
    </submittedName>
</protein>
<name>A0ABN2JK43_9ACTN</name>
<evidence type="ECO:0000259" key="2">
    <source>
        <dbReference type="Pfam" id="PF07859"/>
    </source>
</evidence>
<proteinExistence type="predicted"/>
<keyword evidence="4" id="KW-1185">Reference proteome</keyword>
<keyword evidence="1 3" id="KW-0378">Hydrolase</keyword>
<dbReference type="Gene3D" id="3.40.50.1820">
    <property type="entry name" value="alpha/beta hydrolase"/>
    <property type="match status" value="1"/>
</dbReference>
<dbReference type="InterPro" id="IPR013094">
    <property type="entry name" value="AB_hydrolase_3"/>
</dbReference>
<reference evidence="3 4" key="1">
    <citation type="journal article" date="2019" name="Int. J. Syst. Evol. Microbiol.">
        <title>The Global Catalogue of Microorganisms (GCM) 10K type strain sequencing project: providing services to taxonomists for standard genome sequencing and annotation.</title>
        <authorList>
            <consortium name="The Broad Institute Genomics Platform"/>
            <consortium name="The Broad Institute Genome Sequencing Center for Infectious Disease"/>
            <person name="Wu L."/>
            <person name="Ma J."/>
        </authorList>
    </citation>
    <scope>NUCLEOTIDE SEQUENCE [LARGE SCALE GENOMIC DNA]</scope>
    <source>
        <strain evidence="3 4">JCM 13518</strain>
    </source>
</reference>
<dbReference type="GO" id="GO:0016787">
    <property type="term" value="F:hydrolase activity"/>
    <property type="evidence" value="ECO:0007669"/>
    <property type="project" value="UniProtKB-KW"/>
</dbReference>
<dbReference type="PANTHER" id="PTHR48081">
    <property type="entry name" value="AB HYDROLASE SUPERFAMILY PROTEIN C4A8.06C"/>
    <property type="match status" value="1"/>
</dbReference>
<dbReference type="PANTHER" id="PTHR48081:SF8">
    <property type="entry name" value="ALPHA_BETA HYDROLASE FOLD-3 DOMAIN-CONTAINING PROTEIN-RELATED"/>
    <property type="match status" value="1"/>
</dbReference>
<evidence type="ECO:0000313" key="3">
    <source>
        <dbReference type="EMBL" id="GAA1730115.1"/>
    </source>
</evidence>
<organism evidence="3 4">
    <name type="scientific">Aeromicrobium alkaliterrae</name>
    <dbReference type="NCBI Taxonomy" id="302168"/>
    <lineage>
        <taxon>Bacteria</taxon>
        <taxon>Bacillati</taxon>
        <taxon>Actinomycetota</taxon>
        <taxon>Actinomycetes</taxon>
        <taxon>Propionibacteriales</taxon>
        <taxon>Nocardioidaceae</taxon>
        <taxon>Aeromicrobium</taxon>
    </lineage>
</organism>
<comment type="caution">
    <text evidence="3">The sequence shown here is derived from an EMBL/GenBank/DDBJ whole genome shotgun (WGS) entry which is preliminary data.</text>
</comment>
<dbReference type="Pfam" id="PF07859">
    <property type="entry name" value="Abhydrolase_3"/>
    <property type="match status" value="1"/>
</dbReference>
<evidence type="ECO:0000256" key="1">
    <source>
        <dbReference type="ARBA" id="ARBA00022801"/>
    </source>
</evidence>
<dbReference type="InterPro" id="IPR029058">
    <property type="entry name" value="AB_hydrolase_fold"/>
</dbReference>